<dbReference type="Pfam" id="PF02653">
    <property type="entry name" value="BPD_transp_2"/>
    <property type="match status" value="1"/>
</dbReference>
<gene>
    <name evidence="9" type="ORF">FPY71_01865</name>
</gene>
<protein>
    <submittedName>
        <fullName evidence="9">ABC transporter permease</fullName>
    </submittedName>
</protein>
<dbReference type="CDD" id="cd06579">
    <property type="entry name" value="TM_PBP1_transp_AraH_like"/>
    <property type="match status" value="1"/>
</dbReference>
<dbReference type="RefSeq" id="WP_149297081.1">
    <property type="nucleotide sequence ID" value="NZ_VTWH01000001.1"/>
</dbReference>
<evidence type="ECO:0000256" key="5">
    <source>
        <dbReference type="ARBA" id="ARBA00022692"/>
    </source>
</evidence>
<evidence type="ECO:0000256" key="1">
    <source>
        <dbReference type="ARBA" id="ARBA00004651"/>
    </source>
</evidence>
<accession>A0A5B0DZU9</accession>
<keyword evidence="2" id="KW-0813">Transport</keyword>
<evidence type="ECO:0000256" key="8">
    <source>
        <dbReference type="SAM" id="Phobius"/>
    </source>
</evidence>
<organism evidence="9 10">
    <name type="scientific">Aureimonas fodinaquatilis</name>
    <dbReference type="NCBI Taxonomy" id="2565783"/>
    <lineage>
        <taxon>Bacteria</taxon>
        <taxon>Pseudomonadati</taxon>
        <taxon>Pseudomonadota</taxon>
        <taxon>Alphaproteobacteria</taxon>
        <taxon>Hyphomicrobiales</taxon>
        <taxon>Aurantimonadaceae</taxon>
        <taxon>Aureimonas</taxon>
    </lineage>
</organism>
<evidence type="ECO:0000313" key="9">
    <source>
        <dbReference type="EMBL" id="KAA0971898.1"/>
    </source>
</evidence>
<evidence type="ECO:0000256" key="4">
    <source>
        <dbReference type="ARBA" id="ARBA00022519"/>
    </source>
</evidence>
<dbReference type="GO" id="GO:0005886">
    <property type="term" value="C:plasma membrane"/>
    <property type="evidence" value="ECO:0007669"/>
    <property type="project" value="UniProtKB-SubCell"/>
</dbReference>
<name>A0A5B0DZU9_9HYPH</name>
<dbReference type="InterPro" id="IPR001851">
    <property type="entry name" value="ABC_transp_permease"/>
</dbReference>
<evidence type="ECO:0000256" key="6">
    <source>
        <dbReference type="ARBA" id="ARBA00022989"/>
    </source>
</evidence>
<proteinExistence type="predicted"/>
<keyword evidence="3" id="KW-1003">Cell membrane</keyword>
<evidence type="ECO:0000313" key="10">
    <source>
        <dbReference type="Proteomes" id="UP000324738"/>
    </source>
</evidence>
<feature type="transmembrane region" description="Helical" evidence="8">
    <location>
        <begin position="68"/>
        <end position="87"/>
    </location>
</feature>
<evidence type="ECO:0000256" key="7">
    <source>
        <dbReference type="ARBA" id="ARBA00023136"/>
    </source>
</evidence>
<keyword evidence="4" id="KW-0997">Cell inner membrane</keyword>
<dbReference type="Proteomes" id="UP000324738">
    <property type="component" value="Unassembled WGS sequence"/>
</dbReference>
<feature type="transmembrane region" description="Helical" evidence="8">
    <location>
        <begin position="251"/>
        <end position="269"/>
    </location>
</feature>
<keyword evidence="6 8" id="KW-1133">Transmembrane helix</keyword>
<feature type="transmembrane region" description="Helical" evidence="8">
    <location>
        <begin position="276"/>
        <end position="295"/>
    </location>
</feature>
<comment type="caution">
    <text evidence="9">The sequence shown here is derived from an EMBL/GenBank/DDBJ whole genome shotgun (WGS) entry which is preliminary data.</text>
</comment>
<dbReference type="PANTHER" id="PTHR32196:SF21">
    <property type="entry name" value="ABC TRANSPORTER PERMEASE PROTEIN YPHD-RELATED"/>
    <property type="match status" value="1"/>
</dbReference>
<feature type="transmembrane region" description="Helical" evidence="8">
    <location>
        <begin position="301"/>
        <end position="321"/>
    </location>
</feature>
<comment type="subcellular location">
    <subcellularLocation>
        <location evidence="1">Cell membrane</location>
        <topology evidence="1">Multi-pass membrane protein</topology>
    </subcellularLocation>
</comment>
<dbReference type="PANTHER" id="PTHR32196">
    <property type="entry name" value="ABC TRANSPORTER PERMEASE PROTEIN YPHD-RELATED-RELATED"/>
    <property type="match status" value="1"/>
</dbReference>
<feature type="transmembrane region" description="Helical" evidence="8">
    <location>
        <begin position="122"/>
        <end position="140"/>
    </location>
</feature>
<dbReference type="OrthoDB" id="192433at2"/>
<keyword evidence="5 8" id="KW-0812">Transmembrane</keyword>
<feature type="transmembrane region" description="Helical" evidence="8">
    <location>
        <begin position="222"/>
        <end position="245"/>
    </location>
</feature>
<reference evidence="9 10" key="1">
    <citation type="submission" date="2019-08" db="EMBL/GenBank/DDBJ databases">
        <title>Aureimonas fodiniaquatilis sp. nov., isolated from a coal mine wastewater.</title>
        <authorList>
            <person name="Kim W."/>
        </authorList>
    </citation>
    <scope>NUCLEOTIDE SEQUENCE [LARGE SCALE GENOMIC DNA]</scope>
    <source>
        <strain evidence="9 10">CAU 1482</strain>
    </source>
</reference>
<sequence length="329" mass="34394">MTLPRLLMRHETILLLVVVGMIALINLINPGFLTLFNLFSMLKSSTVVGLFAIGFFVILVIGGLDVSFAAIAIVAMYGTVVIANAFFPDLSIWLLFGMAGLIGMLLGTINGVLVAWLKAPSLIITLGTTSLFRGFLLYFVGTDTIRRVPSGMVDFSRTNVLTLTAENGARVGLHVSVIILLVIALLVHFIMRHTTVGRSLYAIGGNRSAAQRMGISVLKIETLAYTAAGTLAGIAGLIAGGIIRLANPQTLVGGELDVIAAVVIGGAAITGGRGSVVGVLLGVFLIVTTNSSLIALGVSTVWQKVAIGTLLLIAIGLPMLVRRMQGAQS</sequence>
<keyword evidence="7 8" id="KW-0472">Membrane</keyword>
<dbReference type="GO" id="GO:0022857">
    <property type="term" value="F:transmembrane transporter activity"/>
    <property type="evidence" value="ECO:0007669"/>
    <property type="project" value="InterPro"/>
</dbReference>
<feature type="transmembrane region" description="Helical" evidence="8">
    <location>
        <begin position="38"/>
        <end position="61"/>
    </location>
</feature>
<feature type="transmembrane region" description="Helical" evidence="8">
    <location>
        <begin position="12"/>
        <end position="32"/>
    </location>
</feature>
<evidence type="ECO:0000256" key="3">
    <source>
        <dbReference type="ARBA" id="ARBA00022475"/>
    </source>
</evidence>
<evidence type="ECO:0000256" key="2">
    <source>
        <dbReference type="ARBA" id="ARBA00022448"/>
    </source>
</evidence>
<keyword evidence="10" id="KW-1185">Reference proteome</keyword>
<feature type="transmembrane region" description="Helical" evidence="8">
    <location>
        <begin position="171"/>
        <end position="191"/>
    </location>
</feature>
<dbReference type="EMBL" id="VTWH01000001">
    <property type="protein sequence ID" value="KAA0971898.1"/>
    <property type="molecule type" value="Genomic_DNA"/>
</dbReference>
<dbReference type="AlphaFoldDB" id="A0A5B0DZU9"/>
<feature type="transmembrane region" description="Helical" evidence="8">
    <location>
        <begin position="93"/>
        <end position="115"/>
    </location>
</feature>